<name>A0A183KVS0_9TREM</name>
<keyword evidence="2" id="KW-1185">Reference proteome</keyword>
<evidence type="ECO:0000313" key="1">
    <source>
        <dbReference type="EMBL" id="VDP68218.1"/>
    </source>
</evidence>
<accession>A0A183KVS0</accession>
<gene>
    <name evidence="1" type="ORF">SCUD_LOCUS19163</name>
</gene>
<dbReference type="EMBL" id="UZAK01042050">
    <property type="protein sequence ID" value="VDP68218.1"/>
    <property type="molecule type" value="Genomic_DNA"/>
</dbReference>
<reference evidence="1 2" key="2">
    <citation type="submission" date="2018-11" db="EMBL/GenBank/DDBJ databases">
        <authorList>
            <consortium name="Pathogen Informatics"/>
        </authorList>
    </citation>
    <scope>NUCLEOTIDE SEQUENCE [LARGE SCALE GENOMIC DNA]</scope>
    <source>
        <strain evidence="1">Dakar</strain>
        <strain evidence="2">Dakar, Senegal</strain>
    </source>
</reference>
<evidence type="ECO:0000313" key="2">
    <source>
        <dbReference type="Proteomes" id="UP000279833"/>
    </source>
</evidence>
<proteinExistence type="predicted"/>
<evidence type="ECO:0000313" key="3">
    <source>
        <dbReference type="WBParaSite" id="SCUD_0001916601-mRNA-1"/>
    </source>
</evidence>
<protein>
    <submittedName>
        <fullName evidence="1 3">Uncharacterized protein</fullName>
    </submittedName>
</protein>
<dbReference type="AlphaFoldDB" id="A0A183KVS0"/>
<reference evidence="3" key="1">
    <citation type="submission" date="2016-06" db="UniProtKB">
        <authorList>
            <consortium name="WormBaseParasite"/>
        </authorList>
    </citation>
    <scope>IDENTIFICATION</scope>
</reference>
<dbReference type="WBParaSite" id="SCUD_0001916601-mRNA-1">
    <property type="protein sequence ID" value="SCUD_0001916601-mRNA-1"/>
    <property type="gene ID" value="SCUD_0001916601"/>
</dbReference>
<sequence>MGFIDDIHTTCHVIEHFAADNNKLCNFDPARLSVSNDHSSLPRFRKVLFIFIGSYIPPLVHFM</sequence>
<dbReference type="Proteomes" id="UP000279833">
    <property type="component" value="Unassembled WGS sequence"/>
</dbReference>
<organism evidence="3">
    <name type="scientific">Schistosoma curassoni</name>
    <dbReference type="NCBI Taxonomy" id="6186"/>
    <lineage>
        <taxon>Eukaryota</taxon>
        <taxon>Metazoa</taxon>
        <taxon>Spiralia</taxon>
        <taxon>Lophotrochozoa</taxon>
        <taxon>Platyhelminthes</taxon>
        <taxon>Trematoda</taxon>
        <taxon>Digenea</taxon>
        <taxon>Strigeidida</taxon>
        <taxon>Schistosomatoidea</taxon>
        <taxon>Schistosomatidae</taxon>
        <taxon>Schistosoma</taxon>
    </lineage>
</organism>